<evidence type="ECO:0000313" key="2">
    <source>
        <dbReference type="Proteomes" id="UP000812287"/>
    </source>
</evidence>
<reference evidence="1" key="1">
    <citation type="submission" date="2020-11" db="EMBL/GenBank/DDBJ databases">
        <title>Adaptations for nitrogen fixation in a non-lichenized fungal sporocarp promotes dispersal by wood-feeding termites.</title>
        <authorList>
            <consortium name="DOE Joint Genome Institute"/>
            <person name="Koch R.A."/>
            <person name="Yoon G."/>
            <person name="Arayal U."/>
            <person name="Lail K."/>
            <person name="Amirebrahimi M."/>
            <person name="Labutti K."/>
            <person name="Lipzen A."/>
            <person name="Riley R."/>
            <person name="Barry K."/>
            <person name="Henrissat B."/>
            <person name="Grigoriev I.V."/>
            <person name="Herr J.R."/>
            <person name="Aime M.C."/>
        </authorList>
    </citation>
    <scope>NUCLEOTIDE SEQUENCE</scope>
    <source>
        <strain evidence="1">MCA 3950</strain>
    </source>
</reference>
<comment type="caution">
    <text evidence="1">The sequence shown here is derived from an EMBL/GenBank/DDBJ whole genome shotgun (WGS) entry which is preliminary data.</text>
</comment>
<dbReference type="RefSeq" id="XP_043035799.1">
    <property type="nucleotide sequence ID" value="XM_043183622.1"/>
</dbReference>
<dbReference type="OrthoDB" id="2847449at2759"/>
<proteinExistence type="predicted"/>
<name>A0A9P7VKC1_9AGAR</name>
<gene>
    <name evidence="1" type="ORF">BT62DRAFT_906069</name>
</gene>
<sequence length="85" mass="9582">IKLTLSDSQMIHITGATTAANMWKQLKLVKEARGKLGIPLFHCHLYHTTADESTDIIEHVTEMQHIQEELEMLGSHVLDMDLSVS</sequence>
<organism evidence="1 2">
    <name type="scientific">Guyanagaster necrorhizus</name>
    <dbReference type="NCBI Taxonomy" id="856835"/>
    <lineage>
        <taxon>Eukaryota</taxon>
        <taxon>Fungi</taxon>
        <taxon>Dikarya</taxon>
        <taxon>Basidiomycota</taxon>
        <taxon>Agaricomycotina</taxon>
        <taxon>Agaricomycetes</taxon>
        <taxon>Agaricomycetidae</taxon>
        <taxon>Agaricales</taxon>
        <taxon>Marasmiineae</taxon>
        <taxon>Physalacriaceae</taxon>
        <taxon>Guyanagaster</taxon>
    </lineage>
</organism>
<accession>A0A9P7VKC1</accession>
<keyword evidence="2" id="KW-1185">Reference proteome</keyword>
<dbReference type="Proteomes" id="UP000812287">
    <property type="component" value="Unassembled WGS sequence"/>
</dbReference>
<feature type="non-terminal residue" evidence="1">
    <location>
        <position position="1"/>
    </location>
</feature>
<dbReference type="EMBL" id="MU250552">
    <property type="protein sequence ID" value="KAG7442299.1"/>
    <property type="molecule type" value="Genomic_DNA"/>
</dbReference>
<dbReference type="AlphaFoldDB" id="A0A9P7VKC1"/>
<dbReference type="Pfam" id="PF14223">
    <property type="entry name" value="Retrotran_gag_2"/>
    <property type="match status" value="1"/>
</dbReference>
<evidence type="ECO:0000313" key="1">
    <source>
        <dbReference type="EMBL" id="KAG7442299.1"/>
    </source>
</evidence>
<protein>
    <submittedName>
        <fullName evidence="1">Uncharacterized protein</fullName>
    </submittedName>
</protein>
<dbReference type="GeneID" id="66105919"/>